<keyword evidence="1" id="KW-1133">Transmembrane helix</keyword>
<keyword evidence="1" id="KW-0472">Membrane</keyword>
<dbReference type="EMBL" id="ACYE01000370">
    <property type="protein sequence ID" value="EFE38834.1"/>
    <property type="molecule type" value="Genomic_DNA"/>
</dbReference>
<evidence type="ECO:0000313" key="2">
    <source>
        <dbReference type="EMBL" id="EFE38834.1"/>
    </source>
</evidence>
<comment type="caution">
    <text evidence="2">The sequence shown here is derived from an EMBL/GenBank/DDBJ whole genome shotgun (WGS) entry which is preliminary data.</text>
</comment>
<gene>
    <name evidence="2" type="ORF">TRV_06494</name>
</gene>
<dbReference type="RefSeq" id="XP_003019479.1">
    <property type="nucleotide sequence ID" value="XM_003019433.1"/>
</dbReference>
<dbReference type="HOGENOM" id="CLU_2741880_0_0_1"/>
<keyword evidence="3" id="KW-1185">Reference proteome</keyword>
<keyword evidence="1" id="KW-0812">Transmembrane</keyword>
<dbReference type="KEGG" id="tve:TRV_06494"/>
<evidence type="ECO:0000313" key="3">
    <source>
        <dbReference type="Proteomes" id="UP000008383"/>
    </source>
</evidence>
<organism evidence="2 3">
    <name type="scientific">Trichophyton verrucosum (strain HKI 0517)</name>
    <dbReference type="NCBI Taxonomy" id="663202"/>
    <lineage>
        <taxon>Eukaryota</taxon>
        <taxon>Fungi</taxon>
        <taxon>Dikarya</taxon>
        <taxon>Ascomycota</taxon>
        <taxon>Pezizomycotina</taxon>
        <taxon>Eurotiomycetes</taxon>
        <taxon>Eurotiomycetidae</taxon>
        <taxon>Onygenales</taxon>
        <taxon>Arthrodermataceae</taxon>
        <taxon>Trichophyton</taxon>
    </lineage>
</organism>
<dbReference type="AlphaFoldDB" id="D4DH39"/>
<accession>D4DH39</accession>
<evidence type="ECO:0000256" key="1">
    <source>
        <dbReference type="SAM" id="Phobius"/>
    </source>
</evidence>
<reference evidence="3" key="1">
    <citation type="journal article" date="2011" name="Genome Biol.">
        <title>Comparative and functional genomics provide insights into the pathogenicity of dermatophytic fungi.</title>
        <authorList>
            <person name="Burmester A."/>
            <person name="Shelest E."/>
            <person name="Gloeckner G."/>
            <person name="Heddergott C."/>
            <person name="Schindler S."/>
            <person name="Staib P."/>
            <person name="Heidel A."/>
            <person name="Felder M."/>
            <person name="Petzold A."/>
            <person name="Szafranski K."/>
            <person name="Feuermann M."/>
            <person name="Pedruzzi I."/>
            <person name="Priebe S."/>
            <person name="Groth M."/>
            <person name="Winkler R."/>
            <person name="Li W."/>
            <person name="Kniemeyer O."/>
            <person name="Schroeckh V."/>
            <person name="Hertweck C."/>
            <person name="Hube B."/>
            <person name="White T.C."/>
            <person name="Platzer M."/>
            <person name="Guthke R."/>
            <person name="Heitman J."/>
            <person name="Woestemeyer J."/>
            <person name="Zipfel P.F."/>
            <person name="Monod M."/>
            <person name="Brakhage A.A."/>
        </authorList>
    </citation>
    <scope>NUCLEOTIDE SEQUENCE [LARGE SCALE GENOMIC DNA]</scope>
    <source>
        <strain evidence="3">HKI 0517</strain>
    </source>
</reference>
<dbReference type="Proteomes" id="UP000008383">
    <property type="component" value="Unassembled WGS sequence"/>
</dbReference>
<feature type="transmembrane region" description="Helical" evidence="1">
    <location>
        <begin position="12"/>
        <end position="31"/>
    </location>
</feature>
<dbReference type="GeneID" id="9577929"/>
<name>D4DH39_TRIVH</name>
<proteinExistence type="predicted"/>
<protein>
    <submittedName>
        <fullName evidence="2">Uncharacterized protein</fullName>
    </submittedName>
</protein>
<sequence>MAVCMYAKKLVFWAVALPFFFFYFYFFDFFMNMMTFRRFISSHLISSRRLISSHLLVSSHRGDHDLRPPGV</sequence>